<keyword evidence="4" id="KW-1003">Cell membrane</keyword>
<evidence type="ECO:0000313" key="13">
    <source>
        <dbReference type="Proteomes" id="UP000033673"/>
    </source>
</evidence>
<sequence>MIIYTRHPLRRYYWKGVNRSGQRLSGRLLALNEQEVNERLTEQSIQIIKLKKRPVSLFTQLTQSVTKKDITLFTRQMSTMLATGLPICHALKLIQNNHPKAEMKSILRHIIKGVEAGSPIAKTLANASPLFDSLYVDLIATGEQSGNLAQVFTRIADYREKSQLLNAKVIKALIYPSIVVMAAALVSYLMLNFVIPQFETMFHGFGAQLPWFTQQVLTLSAYTQTYAGQSIAAIAIVVITLGLIRRKSHPAALLLSRLAIKLPVVGEIIAKASIARFSRTLATSVNAGVPILAGLKASAKTAHNLYYQTAIESVLVGISAGTPFYIAMRNGQAFPDMVVQMVMVGEESGHLDEMLNKIADLYEVEVDTTVDNLGKILEPAIIIFLGLMVGGLVVAMYLPIFNLMSVLG</sequence>
<organism evidence="12 13">
    <name type="scientific">Vibrio galatheae</name>
    <dbReference type="NCBI Taxonomy" id="579748"/>
    <lineage>
        <taxon>Bacteria</taxon>
        <taxon>Pseudomonadati</taxon>
        <taxon>Pseudomonadota</taxon>
        <taxon>Gammaproteobacteria</taxon>
        <taxon>Vibrionales</taxon>
        <taxon>Vibrionaceae</taxon>
        <taxon>Vibrio</taxon>
    </lineage>
</organism>
<keyword evidence="6 9" id="KW-0812">Transmembrane</keyword>
<evidence type="ECO:0000256" key="1">
    <source>
        <dbReference type="ARBA" id="ARBA00004429"/>
    </source>
</evidence>
<dbReference type="PANTHER" id="PTHR30012:SF7">
    <property type="entry name" value="PROTEIN TRANSPORT PROTEIN HOFC HOMOLOG"/>
    <property type="match status" value="1"/>
</dbReference>
<evidence type="ECO:0000256" key="4">
    <source>
        <dbReference type="ARBA" id="ARBA00022475"/>
    </source>
</evidence>
<accession>A0A0F4NKF9</accession>
<dbReference type="PATRIC" id="fig|579748.3.peg.1543"/>
<gene>
    <name evidence="12" type="ORF">TW81_07510</name>
</gene>
<keyword evidence="7 10" id="KW-1133">Transmembrane helix</keyword>
<dbReference type="PROSITE" id="PS00874">
    <property type="entry name" value="T2SP_F"/>
    <property type="match status" value="1"/>
</dbReference>
<evidence type="ECO:0000256" key="7">
    <source>
        <dbReference type="ARBA" id="ARBA00022989"/>
    </source>
</evidence>
<dbReference type="RefSeq" id="WP_045955093.1">
    <property type="nucleotide sequence ID" value="NZ_JXXV01000014.1"/>
</dbReference>
<name>A0A0F4NKF9_9VIBR</name>
<protein>
    <submittedName>
        <fullName evidence="12">Type II secretion system protein F</fullName>
    </submittedName>
</protein>
<evidence type="ECO:0000256" key="2">
    <source>
        <dbReference type="ARBA" id="ARBA00005745"/>
    </source>
</evidence>
<comment type="subcellular location">
    <subcellularLocation>
        <location evidence="1 9">Cell inner membrane</location>
        <topology evidence="1 9">Multi-pass membrane protein</topology>
    </subcellularLocation>
</comment>
<dbReference type="OrthoDB" id="9805682at2"/>
<evidence type="ECO:0000256" key="3">
    <source>
        <dbReference type="ARBA" id="ARBA00022448"/>
    </source>
</evidence>
<comment type="similarity">
    <text evidence="2 9">Belongs to the GSP F family.</text>
</comment>
<dbReference type="InterPro" id="IPR003004">
    <property type="entry name" value="GspF/PilC"/>
</dbReference>
<dbReference type="PRINTS" id="PR00812">
    <property type="entry name" value="BCTERIALGSPF"/>
</dbReference>
<proteinExistence type="inferred from homology"/>
<evidence type="ECO:0000313" key="12">
    <source>
        <dbReference type="EMBL" id="KJY83617.1"/>
    </source>
</evidence>
<dbReference type="InterPro" id="IPR042094">
    <property type="entry name" value="T2SS_GspF_sf"/>
</dbReference>
<evidence type="ECO:0000256" key="9">
    <source>
        <dbReference type="RuleBase" id="RU003923"/>
    </source>
</evidence>
<dbReference type="FunFam" id="1.20.81.30:FF:000001">
    <property type="entry name" value="Type II secretion system protein F"/>
    <property type="match status" value="2"/>
</dbReference>
<dbReference type="Proteomes" id="UP000033673">
    <property type="component" value="Unassembled WGS sequence"/>
</dbReference>
<evidence type="ECO:0000256" key="6">
    <source>
        <dbReference type="ARBA" id="ARBA00022692"/>
    </source>
</evidence>
<dbReference type="Pfam" id="PF00482">
    <property type="entry name" value="T2SSF"/>
    <property type="match status" value="2"/>
</dbReference>
<dbReference type="GO" id="GO:0015628">
    <property type="term" value="P:protein secretion by the type II secretion system"/>
    <property type="evidence" value="ECO:0007669"/>
    <property type="project" value="TreeGrafter"/>
</dbReference>
<keyword evidence="3 9" id="KW-0813">Transport</keyword>
<dbReference type="InterPro" id="IPR018076">
    <property type="entry name" value="T2SS_GspF_dom"/>
</dbReference>
<dbReference type="STRING" id="579748.TW81_07510"/>
<reference evidence="12 13" key="1">
    <citation type="journal article" date="2015" name="BMC Genomics">
        <title>Genome mining reveals unlocked bioactive potential of marine Gram-negative bacteria.</title>
        <authorList>
            <person name="Machado H."/>
            <person name="Sonnenschein E.C."/>
            <person name="Melchiorsen J."/>
            <person name="Gram L."/>
        </authorList>
    </citation>
    <scope>NUCLEOTIDE SEQUENCE [LARGE SCALE GENOMIC DNA]</scope>
    <source>
        <strain evidence="12 13">S2757</strain>
    </source>
</reference>
<feature type="transmembrane region" description="Helical" evidence="10">
    <location>
        <begin position="226"/>
        <end position="244"/>
    </location>
</feature>
<dbReference type="InterPro" id="IPR001992">
    <property type="entry name" value="T2SS_GspF/T4SS_PilC_CS"/>
</dbReference>
<feature type="transmembrane region" description="Helical" evidence="10">
    <location>
        <begin position="172"/>
        <end position="195"/>
    </location>
</feature>
<dbReference type="Gene3D" id="1.20.81.30">
    <property type="entry name" value="Type II secretion system (T2SS), domain F"/>
    <property type="match status" value="2"/>
</dbReference>
<evidence type="ECO:0000256" key="10">
    <source>
        <dbReference type="SAM" id="Phobius"/>
    </source>
</evidence>
<keyword evidence="13" id="KW-1185">Reference proteome</keyword>
<dbReference type="AlphaFoldDB" id="A0A0F4NKF9"/>
<evidence type="ECO:0000256" key="8">
    <source>
        <dbReference type="ARBA" id="ARBA00023136"/>
    </source>
</evidence>
<keyword evidence="8 10" id="KW-0472">Membrane</keyword>
<dbReference type="EMBL" id="JXXV01000014">
    <property type="protein sequence ID" value="KJY83617.1"/>
    <property type="molecule type" value="Genomic_DNA"/>
</dbReference>
<keyword evidence="5" id="KW-0997">Cell inner membrane</keyword>
<feature type="transmembrane region" description="Helical" evidence="10">
    <location>
        <begin position="380"/>
        <end position="400"/>
    </location>
</feature>
<feature type="domain" description="Type II secretion system protein GspF" evidence="11">
    <location>
        <begin position="277"/>
        <end position="399"/>
    </location>
</feature>
<evidence type="ECO:0000259" key="11">
    <source>
        <dbReference type="Pfam" id="PF00482"/>
    </source>
</evidence>
<comment type="caution">
    <text evidence="12">The sequence shown here is derived from an EMBL/GenBank/DDBJ whole genome shotgun (WGS) entry which is preliminary data.</text>
</comment>
<feature type="domain" description="Type II secretion system protein GspF" evidence="11">
    <location>
        <begin position="73"/>
        <end position="196"/>
    </location>
</feature>
<dbReference type="PANTHER" id="PTHR30012">
    <property type="entry name" value="GENERAL SECRETION PATHWAY PROTEIN"/>
    <property type="match status" value="1"/>
</dbReference>
<evidence type="ECO:0000256" key="5">
    <source>
        <dbReference type="ARBA" id="ARBA00022519"/>
    </source>
</evidence>
<dbReference type="GO" id="GO:0005886">
    <property type="term" value="C:plasma membrane"/>
    <property type="evidence" value="ECO:0007669"/>
    <property type="project" value="UniProtKB-SubCell"/>
</dbReference>